<dbReference type="Proteomes" id="UP001209317">
    <property type="component" value="Unassembled WGS sequence"/>
</dbReference>
<keyword evidence="2" id="KW-1185">Reference proteome</keyword>
<dbReference type="AlphaFoldDB" id="A0AAE3IQH8"/>
<evidence type="ECO:0000313" key="2">
    <source>
        <dbReference type="Proteomes" id="UP001209317"/>
    </source>
</evidence>
<proteinExistence type="predicted"/>
<name>A0AAE3IQH8_9BACT</name>
<evidence type="ECO:0000313" key="1">
    <source>
        <dbReference type="EMBL" id="MCU7695301.1"/>
    </source>
</evidence>
<sequence>MIFRKDDIYPVIYQDKPATYVASCRLRQIFSAFLAAYGCSKSVRLFRS</sequence>
<accession>A0AAE3IQH8</accession>
<protein>
    <submittedName>
        <fullName evidence="1">Uncharacterized protein</fullName>
    </submittedName>
</protein>
<organism evidence="1 2">
    <name type="scientific">Haoranjiania flava</name>
    <dbReference type="NCBI Taxonomy" id="1856322"/>
    <lineage>
        <taxon>Bacteria</taxon>
        <taxon>Pseudomonadati</taxon>
        <taxon>Bacteroidota</taxon>
        <taxon>Chitinophagia</taxon>
        <taxon>Chitinophagales</taxon>
        <taxon>Chitinophagaceae</taxon>
        <taxon>Haoranjiania</taxon>
    </lineage>
</organism>
<reference evidence="1" key="1">
    <citation type="submission" date="2022-10" db="EMBL/GenBank/DDBJ databases">
        <authorList>
            <person name="Kim H.S."/>
            <person name="Kim J.-S."/>
            <person name="Suh M.K."/>
            <person name="Eom M.K."/>
            <person name="Lee J.-S."/>
        </authorList>
    </citation>
    <scope>NUCLEOTIDE SEQUENCE</scope>
    <source>
        <strain evidence="1">LIP-5</strain>
    </source>
</reference>
<comment type="caution">
    <text evidence="1">The sequence shown here is derived from an EMBL/GenBank/DDBJ whole genome shotgun (WGS) entry which is preliminary data.</text>
</comment>
<dbReference type="EMBL" id="JAOTPL010000022">
    <property type="protein sequence ID" value="MCU7695301.1"/>
    <property type="molecule type" value="Genomic_DNA"/>
</dbReference>
<dbReference type="RefSeq" id="WP_263038789.1">
    <property type="nucleotide sequence ID" value="NZ_JAOTPL010000022.1"/>
</dbReference>
<gene>
    <name evidence="1" type="ORF">OD355_12300</name>
</gene>